<organism evidence="1 2">
    <name type="scientific">Streptococcus pseudoporcinus</name>
    <dbReference type="NCBI Taxonomy" id="361101"/>
    <lineage>
        <taxon>Bacteria</taxon>
        <taxon>Bacillati</taxon>
        <taxon>Bacillota</taxon>
        <taxon>Bacilli</taxon>
        <taxon>Lactobacillales</taxon>
        <taxon>Streptococcaceae</taxon>
        <taxon>Streptococcus</taxon>
    </lineage>
</organism>
<dbReference type="AlphaFoldDB" id="A0A4U9XNI8"/>
<dbReference type="EMBL" id="CABEHT010000001">
    <property type="protein sequence ID" value="VTS14298.1"/>
    <property type="molecule type" value="Genomic_DNA"/>
</dbReference>
<name>A0A4U9XNI8_9STRE</name>
<sequence length="44" mass="5094">MLLIQNSVFMLTLGKVLDYSPDGIYNNFNQMLRRGYVLLLGEDK</sequence>
<proteinExistence type="predicted"/>
<dbReference type="Proteomes" id="UP000394068">
    <property type="component" value="Unassembled WGS sequence"/>
</dbReference>
<evidence type="ECO:0000313" key="1">
    <source>
        <dbReference type="EMBL" id="VTS14298.1"/>
    </source>
</evidence>
<accession>A0A4U9XNI8</accession>
<reference evidence="1 2" key="1">
    <citation type="submission" date="2019-05" db="EMBL/GenBank/DDBJ databases">
        <authorList>
            <consortium name="Pathogen Informatics"/>
        </authorList>
    </citation>
    <scope>NUCLEOTIDE SEQUENCE [LARGE SCALE GENOMIC DNA]</scope>
    <source>
        <strain evidence="1 2">NCTC5386</strain>
    </source>
</reference>
<evidence type="ECO:0000313" key="2">
    <source>
        <dbReference type="Proteomes" id="UP000394068"/>
    </source>
</evidence>
<gene>
    <name evidence="1" type="ORF">NCTC5386_01201</name>
</gene>
<protein>
    <submittedName>
        <fullName evidence="1">Uncharacterized protein</fullName>
    </submittedName>
</protein>